<proteinExistence type="predicted"/>
<keyword evidence="1" id="KW-0812">Transmembrane</keyword>
<evidence type="ECO:0000313" key="3">
    <source>
        <dbReference type="EMBL" id="SHE39481.1"/>
    </source>
</evidence>
<dbReference type="AlphaFoldDB" id="A0A1M4T505"/>
<keyword evidence="4" id="KW-1185">Reference proteome</keyword>
<feature type="transmembrane region" description="Helical" evidence="1">
    <location>
        <begin position="46"/>
        <end position="64"/>
    </location>
</feature>
<protein>
    <submittedName>
        <fullName evidence="3">Zinc-ribbon domain-containing protein</fullName>
    </submittedName>
</protein>
<evidence type="ECO:0000259" key="2">
    <source>
        <dbReference type="Pfam" id="PF13240"/>
    </source>
</evidence>
<dbReference type="Proteomes" id="UP000184404">
    <property type="component" value="Unassembled WGS sequence"/>
</dbReference>
<dbReference type="EMBL" id="FQUG01000002">
    <property type="protein sequence ID" value="SHE39481.1"/>
    <property type="molecule type" value="Genomic_DNA"/>
</dbReference>
<keyword evidence="1" id="KW-0472">Membrane</keyword>
<feature type="domain" description="Zinc-ribbon" evidence="2">
    <location>
        <begin position="5"/>
        <end position="24"/>
    </location>
</feature>
<accession>A0A1M4T505</accession>
<feature type="transmembrane region" description="Helical" evidence="1">
    <location>
        <begin position="70"/>
        <end position="94"/>
    </location>
</feature>
<reference evidence="3 4" key="1">
    <citation type="submission" date="2016-11" db="EMBL/GenBank/DDBJ databases">
        <authorList>
            <person name="Jaros S."/>
            <person name="Januszkiewicz K."/>
            <person name="Wedrychowicz H."/>
        </authorList>
    </citation>
    <scope>NUCLEOTIDE SEQUENCE [LARGE SCALE GENOMIC DNA]</scope>
    <source>
        <strain evidence="3 4">DSM 10502</strain>
    </source>
</reference>
<organism evidence="3 4">
    <name type="scientific">Schwartzia succinivorans DSM 10502</name>
    <dbReference type="NCBI Taxonomy" id="1123243"/>
    <lineage>
        <taxon>Bacteria</taxon>
        <taxon>Bacillati</taxon>
        <taxon>Bacillota</taxon>
        <taxon>Negativicutes</taxon>
        <taxon>Selenomonadales</taxon>
        <taxon>Selenomonadaceae</taxon>
        <taxon>Schwartzia</taxon>
    </lineage>
</organism>
<gene>
    <name evidence="3" type="ORF">SAMN02745190_00366</name>
</gene>
<dbReference type="STRING" id="1123243.SAMN02745190_00366"/>
<keyword evidence="1" id="KW-1133">Transmembrane helix</keyword>
<dbReference type="OrthoDB" id="122635at2"/>
<sequence length="110" mass="11624">MAKSCSNCGNEIAEGAAFCAECGAAAEAGTDTQAVPPFQYHGKKKMWLALLLTFLFGPIGLLYANVKHALILVVATVVVSFLTGGMGSIAGWIASMIWAYKDVKEYNGEC</sequence>
<dbReference type="RefSeq" id="WP_094756401.1">
    <property type="nucleotide sequence ID" value="NZ_FQUG01000002.1"/>
</dbReference>
<evidence type="ECO:0000313" key="4">
    <source>
        <dbReference type="Proteomes" id="UP000184404"/>
    </source>
</evidence>
<dbReference type="InterPro" id="IPR026870">
    <property type="entry name" value="Zinc_ribbon_dom"/>
</dbReference>
<evidence type="ECO:0000256" key="1">
    <source>
        <dbReference type="SAM" id="Phobius"/>
    </source>
</evidence>
<dbReference type="Pfam" id="PF13240">
    <property type="entry name" value="Zn_Ribbon_1"/>
    <property type="match status" value="1"/>
</dbReference>
<name>A0A1M4T505_9FIRM</name>